<proteinExistence type="inferred from homology"/>
<keyword evidence="2" id="KW-0472">Membrane</keyword>
<comment type="similarity">
    <text evidence="1">Belongs to the ustYa family.</text>
</comment>
<reference evidence="3" key="1">
    <citation type="submission" date="2020-04" db="EMBL/GenBank/DDBJ databases">
        <title>Draft genome resource of the tomato pathogen Pseudocercospora fuligena.</title>
        <authorList>
            <person name="Zaccaron A."/>
        </authorList>
    </citation>
    <scope>NUCLEOTIDE SEQUENCE</scope>
    <source>
        <strain evidence="3">PF001</strain>
    </source>
</reference>
<sequence length="284" mass="33495">MYSAQRGWCRYTQLRNSIHNEKLPRKAPESQQRSIRWHVLVLAPISVLFFLGFIAWLYGHTDCNCQAMPIKEVLPPFMSGIDRNIQIQTFNDQFDSISSHYVRSPNELNSKVDDVWEALHLDHSQVIIPTEAAHDFDIDREHVKFEKVPGVIPYSGYPAGIQVSHQLHCVNLLRKAVWFNIDYYKQKEPVWTDPNLAKEQVDHVSHCLDQYRQLVMCEVDLRVMPWLWANQTSNKAMPDFGRRKQCNNFQSYLDWIRVWHWNNPNYEAWDPQDSASFFSWSGKD</sequence>
<dbReference type="AlphaFoldDB" id="A0A8H6RDM8"/>
<dbReference type="InterPro" id="IPR021765">
    <property type="entry name" value="UstYa-like"/>
</dbReference>
<organism evidence="3 4">
    <name type="scientific">Pseudocercospora fuligena</name>
    <dbReference type="NCBI Taxonomy" id="685502"/>
    <lineage>
        <taxon>Eukaryota</taxon>
        <taxon>Fungi</taxon>
        <taxon>Dikarya</taxon>
        <taxon>Ascomycota</taxon>
        <taxon>Pezizomycotina</taxon>
        <taxon>Dothideomycetes</taxon>
        <taxon>Dothideomycetidae</taxon>
        <taxon>Mycosphaerellales</taxon>
        <taxon>Mycosphaerellaceae</taxon>
        <taxon>Pseudocercospora</taxon>
    </lineage>
</organism>
<dbReference type="Proteomes" id="UP000660729">
    <property type="component" value="Unassembled WGS sequence"/>
</dbReference>
<dbReference type="PANTHER" id="PTHR33365">
    <property type="entry name" value="YALI0B05434P"/>
    <property type="match status" value="1"/>
</dbReference>
<dbReference type="OrthoDB" id="3687641at2759"/>
<dbReference type="EMBL" id="JABCIY010000214">
    <property type="protein sequence ID" value="KAF7188121.1"/>
    <property type="molecule type" value="Genomic_DNA"/>
</dbReference>
<dbReference type="GO" id="GO:0043386">
    <property type="term" value="P:mycotoxin biosynthetic process"/>
    <property type="evidence" value="ECO:0007669"/>
    <property type="project" value="InterPro"/>
</dbReference>
<evidence type="ECO:0000256" key="2">
    <source>
        <dbReference type="SAM" id="Phobius"/>
    </source>
</evidence>
<evidence type="ECO:0000313" key="4">
    <source>
        <dbReference type="Proteomes" id="UP000660729"/>
    </source>
</evidence>
<comment type="caution">
    <text evidence="3">The sequence shown here is derived from an EMBL/GenBank/DDBJ whole genome shotgun (WGS) entry which is preliminary data.</text>
</comment>
<protein>
    <submittedName>
        <fullName evidence="3">Cyclochlorotine biosynthesis protein O</fullName>
    </submittedName>
</protein>
<keyword evidence="2" id="KW-0812">Transmembrane</keyword>
<evidence type="ECO:0000256" key="1">
    <source>
        <dbReference type="ARBA" id="ARBA00035112"/>
    </source>
</evidence>
<dbReference type="Pfam" id="PF11807">
    <property type="entry name" value="UstYa"/>
    <property type="match status" value="1"/>
</dbReference>
<name>A0A8H6RDM8_9PEZI</name>
<keyword evidence="2" id="KW-1133">Transmembrane helix</keyword>
<feature type="transmembrane region" description="Helical" evidence="2">
    <location>
        <begin position="35"/>
        <end position="58"/>
    </location>
</feature>
<dbReference type="PANTHER" id="PTHR33365:SF6">
    <property type="entry name" value="OXIDASE USTYA"/>
    <property type="match status" value="1"/>
</dbReference>
<accession>A0A8H6RDM8</accession>
<gene>
    <name evidence="3" type="ORF">HII31_10543</name>
</gene>
<evidence type="ECO:0000313" key="3">
    <source>
        <dbReference type="EMBL" id="KAF7188121.1"/>
    </source>
</evidence>
<keyword evidence="4" id="KW-1185">Reference proteome</keyword>